<dbReference type="InterPro" id="IPR007560">
    <property type="entry name" value="Restrct_endonuc_IV_Mrr"/>
</dbReference>
<dbReference type="InterPro" id="IPR025745">
    <property type="entry name" value="Mrr-like_N_dom"/>
</dbReference>
<keyword evidence="5" id="KW-1185">Reference proteome</keyword>
<feature type="domain" description="Restriction system protein Mrr-like N-terminal" evidence="3">
    <location>
        <begin position="28"/>
        <end position="114"/>
    </location>
</feature>
<dbReference type="Gene3D" id="3.40.1350.10">
    <property type="match status" value="1"/>
</dbReference>
<dbReference type="InterPro" id="IPR052906">
    <property type="entry name" value="Type_IV_Methyl-Rstrct_Enzyme"/>
</dbReference>
<reference evidence="4 5" key="1">
    <citation type="submission" date="2018-11" db="EMBL/GenBank/DDBJ databases">
        <title>Rhodococcus spongicola sp. nov. and Rhodococcus xishaensis sp. nov. from marine sponges.</title>
        <authorList>
            <person name="Li L."/>
            <person name="Lin H.W."/>
        </authorList>
    </citation>
    <scope>NUCLEOTIDE SEQUENCE [LARGE SCALE GENOMIC DNA]</scope>
    <source>
        <strain evidence="4 5">LHW51113</strain>
    </source>
</reference>
<gene>
    <name evidence="4" type="ORF">EGT50_08770</name>
</gene>
<dbReference type="InterPro" id="IPR011335">
    <property type="entry name" value="Restrct_endonuc-II-like"/>
</dbReference>
<protein>
    <submittedName>
        <fullName evidence="4">Restriction endonuclease</fullName>
    </submittedName>
</protein>
<evidence type="ECO:0000256" key="1">
    <source>
        <dbReference type="SAM" id="MobiDB-lite"/>
    </source>
</evidence>
<keyword evidence="4" id="KW-0378">Hydrolase</keyword>
<dbReference type="OrthoDB" id="9803736at2"/>
<dbReference type="PANTHER" id="PTHR30015:SF7">
    <property type="entry name" value="TYPE IV METHYL-DIRECTED RESTRICTION ENZYME ECOKMRR"/>
    <property type="match status" value="1"/>
</dbReference>
<dbReference type="GO" id="GO:0009307">
    <property type="term" value="P:DNA restriction-modification system"/>
    <property type="evidence" value="ECO:0007669"/>
    <property type="project" value="InterPro"/>
</dbReference>
<dbReference type="EMBL" id="RKLO01000003">
    <property type="protein sequence ID" value="RVW02824.1"/>
    <property type="molecule type" value="Genomic_DNA"/>
</dbReference>
<name>A0A3S3A5X2_9NOCA</name>
<keyword evidence="4" id="KW-0540">Nuclease</keyword>
<dbReference type="SUPFAM" id="SSF52980">
    <property type="entry name" value="Restriction endonuclease-like"/>
    <property type="match status" value="1"/>
</dbReference>
<dbReference type="Proteomes" id="UP000283479">
    <property type="component" value="Unassembled WGS sequence"/>
</dbReference>
<proteinExistence type="predicted"/>
<feature type="region of interest" description="Disordered" evidence="1">
    <location>
        <begin position="131"/>
        <end position="162"/>
    </location>
</feature>
<feature type="domain" description="Restriction endonuclease type IV Mrr" evidence="2">
    <location>
        <begin position="178"/>
        <end position="293"/>
    </location>
</feature>
<dbReference type="GO" id="GO:0003677">
    <property type="term" value="F:DNA binding"/>
    <property type="evidence" value="ECO:0007669"/>
    <property type="project" value="InterPro"/>
</dbReference>
<evidence type="ECO:0000259" key="3">
    <source>
        <dbReference type="Pfam" id="PF14338"/>
    </source>
</evidence>
<keyword evidence="4" id="KW-0255">Endonuclease</keyword>
<dbReference type="GO" id="GO:0015666">
    <property type="term" value="F:restriction endodeoxyribonuclease activity"/>
    <property type="evidence" value="ECO:0007669"/>
    <property type="project" value="TreeGrafter"/>
</dbReference>
<sequence>MGAGVQVQERQGGDVAGQADLIAQLPPYTDLLWPTLQALIALGGSASNNELDGAVVEREGWSPEVQGILHGSGPGTEVEYRLAWARTYLKGMGLLANSRRAVWSVTKRGREVTESDIRPLLAAFTADKRRQRLNRKASAPDEQDLPPSDSSAEAESDTVYGESDDTIEWRAVLLEEILRMSSTAFERLIQRLLREAGFSSATITARGVDGGVDGIGMCQISLLSFPVAFQCKRASGSVGVGAVRDLRGAMAGRGEKGLLITTGTFTSEARAESSRDGAPPVDLIDGDRLCDLLKEHALGVRTTTRVVEDVAVQTDFFAGLESD</sequence>
<evidence type="ECO:0000259" key="2">
    <source>
        <dbReference type="Pfam" id="PF04471"/>
    </source>
</evidence>
<dbReference type="PANTHER" id="PTHR30015">
    <property type="entry name" value="MRR RESTRICTION SYSTEM PROTEIN"/>
    <property type="match status" value="1"/>
</dbReference>
<feature type="compositionally biased region" description="Acidic residues" evidence="1">
    <location>
        <begin position="152"/>
        <end position="162"/>
    </location>
</feature>
<dbReference type="RefSeq" id="WP_127953032.1">
    <property type="nucleotide sequence ID" value="NZ_RKLO01000003.1"/>
</dbReference>
<accession>A0A3S3A5X2</accession>
<dbReference type="Pfam" id="PF14338">
    <property type="entry name" value="Mrr_N"/>
    <property type="match status" value="1"/>
</dbReference>
<dbReference type="Pfam" id="PF04471">
    <property type="entry name" value="Mrr_cat"/>
    <property type="match status" value="1"/>
</dbReference>
<comment type="caution">
    <text evidence="4">The sequence shown here is derived from an EMBL/GenBank/DDBJ whole genome shotgun (WGS) entry which is preliminary data.</text>
</comment>
<evidence type="ECO:0000313" key="4">
    <source>
        <dbReference type="EMBL" id="RVW02824.1"/>
    </source>
</evidence>
<evidence type="ECO:0000313" key="5">
    <source>
        <dbReference type="Proteomes" id="UP000283479"/>
    </source>
</evidence>
<dbReference type="AlphaFoldDB" id="A0A3S3A5X2"/>
<organism evidence="4 5">
    <name type="scientific">Rhodococcus xishaensis</name>
    <dbReference type="NCBI Taxonomy" id="2487364"/>
    <lineage>
        <taxon>Bacteria</taxon>
        <taxon>Bacillati</taxon>
        <taxon>Actinomycetota</taxon>
        <taxon>Actinomycetes</taxon>
        <taxon>Mycobacteriales</taxon>
        <taxon>Nocardiaceae</taxon>
        <taxon>Rhodococcus</taxon>
    </lineage>
</organism>
<dbReference type="InterPro" id="IPR011856">
    <property type="entry name" value="tRNA_endonuc-like_dom_sf"/>
</dbReference>